<dbReference type="Gene3D" id="3.40.630.30">
    <property type="match status" value="1"/>
</dbReference>
<dbReference type="RefSeq" id="WP_147929559.1">
    <property type="nucleotide sequence ID" value="NZ_VOXD01000005.1"/>
</dbReference>
<dbReference type="InterPro" id="IPR016181">
    <property type="entry name" value="Acyl_CoA_acyltransferase"/>
</dbReference>
<proteinExistence type="predicted"/>
<comment type="caution">
    <text evidence="3">The sequence shown here is derived from an EMBL/GenBank/DDBJ whole genome shotgun (WGS) entry which is preliminary data.</text>
</comment>
<evidence type="ECO:0000313" key="4">
    <source>
        <dbReference type="Proteomes" id="UP000321907"/>
    </source>
</evidence>
<dbReference type="AlphaFoldDB" id="A0A5C7FL55"/>
<keyword evidence="3" id="KW-0808">Transferase</keyword>
<feature type="region of interest" description="Disordered" evidence="1">
    <location>
        <begin position="258"/>
        <end position="289"/>
    </location>
</feature>
<dbReference type="InterPro" id="IPR000182">
    <property type="entry name" value="GNAT_dom"/>
</dbReference>
<sequence length="725" mass="80044">MNFRPARESDFLHLETFVWQAIFPAFDQPDLSAAQRAENDALVETARQAVLTALDERDSAVFVAIDSKTRALAGFIIVDAAPMAYAEIRLLIVKRSFWGKGVAEKLLDEATNFIGDDRAVSLAVRHYNGRAIAFFKKHGFSDTGETTGNFAISRTLMLREAYEAAETPIMEDENKTGYADDFPSSANEPVFEALPDYRLATDEAPLYQTGENKLSAAAPEERLFPETTLDEKTLTELEAFIARARALKGTSAPADGFSPVSPGLKVKTTKPASNPEPAAPPIPKSGQVYSPRDIPFEVDFGDGKVEGASEIRSAKEPIEEPAAKVSPRPKPSFEFAFETTVPSSETKVQESTATESAMEEPVALAVSESEPEATVAPQGRKTKDCPDCSTVLPFAARFCFSCGYPQPEEEELPTAGAQAPEEDVLILEELPSAVDGPEATDSEADDEKDFFRFENSAGSVGNDEQIGNSEQQKTAHETRQSTSGSGAISTKKYTMAELRLAFREHFQERVVAYFGANRLKDYYRALEESNSFQQLRDGSLTNLLNWINGGERTYAAVARRINDTMADLTEYFIVETAGDLSGNILPQRLLRHQSVDWDSVNLFKLIMDYLDFEAETERVYTDFVSMPARALRNATNAFLSAGKDERIFFICDQSLISQAKNGFAVTDAGVYWKNVLQPAGSSLFTTMEQLSLEQGYLQIDGQFFNAGTRLNLKMAVLLDKLRRMR</sequence>
<evidence type="ECO:0000313" key="3">
    <source>
        <dbReference type="EMBL" id="TXF90731.1"/>
    </source>
</evidence>
<evidence type="ECO:0000256" key="1">
    <source>
        <dbReference type="SAM" id="MobiDB-lite"/>
    </source>
</evidence>
<dbReference type="GO" id="GO:0016747">
    <property type="term" value="F:acyltransferase activity, transferring groups other than amino-acyl groups"/>
    <property type="evidence" value="ECO:0007669"/>
    <property type="project" value="InterPro"/>
</dbReference>
<reference evidence="3 4" key="1">
    <citation type="submission" date="2019-08" db="EMBL/GenBank/DDBJ databases">
        <title>Lewinella sp. strain SSH13 Genome sequencing and assembly.</title>
        <authorList>
            <person name="Kim I."/>
        </authorList>
    </citation>
    <scope>NUCLEOTIDE SEQUENCE [LARGE SCALE GENOMIC DNA]</scope>
    <source>
        <strain evidence="3 4">SSH13</strain>
    </source>
</reference>
<accession>A0A5C7FL55</accession>
<dbReference type="SUPFAM" id="SSF55729">
    <property type="entry name" value="Acyl-CoA N-acyltransferases (Nat)"/>
    <property type="match status" value="1"/>
</dbReference>
<dbReference type="OrthoDB" id="1489411at2"/>
<keyword evidence="4" id="KW-1185">Reference proteome</keyword>
<name>A0A5C7FL55_9BACT</name>
<dbReference type="Proteomes" id="UP000321907">
    <property type="component" value="Unassembled WGS sequence"/>
</dbReference>
<gene>
    <name evidence="3" type="ORF">FUA23_04625</name>
</gene>
<dbReference type="CDD" id="cd04301">
    <property type="entry name" value="NAT_SF"/>
    <property type="match status" value="1"/>
</dbReference>
<dbReference type="PROSITE" id="PS51186">
    <property type="entry name" value="GNAT"/>
    <property type="match status" value="1"/>
</dbReference>
<evidence type="ECO:0000259" key="2">
    <source>
        <dbReference type="PROSITE" id="PS51186"/>
    </source>
</evidence>
<feature type="region of interest" description="Disordered" evidence="1">
    <location>
        <begin position="457"/>
        <end position="488"/>
    </location>
</feature>
<feature type="domain" description="N-acetyltransferase" evidence="2">
    <location>
        <begin position="21"/>
        <end position="162"/>
    </location>
</feature>
<protein>
    <submittedName>
        <fullName evidence="3">GNAT family N-acetyltransferase</fullName>
    </submittedName>
</protein>
<dbReference type="Pfam" id="PF00583">
    <property type="entry name" value="Acetyltransf_1"/>
    <property type="match status" value="1"/>
</dbReference>
<dbReference type="EMBL" id="VOXD01000005">
    <property type="protein sequence ID" value="TXF90731.1"/>
    <property type="molecule type" value="Genomic_DNA"/>
</dbReference>
<organism evidence="3 4">
    <name type="scientific">Neolewinella aurantiaca</name>
    <dbReference type="NCBI Taxonomy" id="2602767"/>
    <lineage>
        <taxon>Bacteria</taxon>
        <taxon>Pseudomonadati</taxon>
        <taxon>Bacteroidota</taxon>
        <taxon>Saprospiria</taxon>
        <taxon>Saprospirales</taxon>
        <taxon>Lewinellaceae</taxon>
        <taxon>Neolewinella</taxon>
    </lineage>
</organism>